<dbReference type="Gene3D" id="3.30.110.40">
    <property type="entry name" value="TusA-like domain"/>
    <property type="match status" value="1"/>
</dbReference>
<evidence type="ECO:0000259" key="2">
    <source>
        <dbReference type="PROSITE" id="PS01148"/>
    </source>
</evidence>
<evidence type="ECO:0000313" key="4">
    <source>
        <dbReference type="Proteomes" id="UP000186002"/>
    </source>
</evidence>
<dbReference type="Pfam" id="PF01206">
    <property type="entry name" value="TusA"/>
    <property type="match status" value="1"/>
</dbReference>
<dbReference type="SUPFAM" id="SSF64307">
    <property type="entry name" value="SirA-like"/>
    <property type="match status" value="1"/>
</dbReference>
<evidence type="ECO:0000313" key="3">
    <source>
        <dbReference type="EMBL" id="SHM97396.1"/>
    </source>
</evidence>
<comment type="similarity">
    <text evidence="1">Belongs to the sulfur carrier protein TusA family.</text>
</comment>
<accession>A0A1M7N323</accession>
<sequence length="78" mass="8611">MTDLTASRILDLIGLKCPMPVLKTRKALLEMPGGSRLEVLTSDPMAFLDIPHMCNEDGHTVESVEKDGTRGRFLILKS</sequence>
<dbReference type="PANTHER" id="PTHR33279">
    <property type="entry name" value="SULFUR CARRIER PROTEIN YEDF-RELATED"/>
    <property type="match status" value="1"/>
</dbReference>
<dbReference type="InterPro" id="IPR001455">
    <property type="entry name" value="TusA-like"/>
</dbReference>
<dbReference type="PROSITE" id="PS01148">
    <property type="entry name" value="UPF0033"/>
    <property type="match status" value="1"/>
</dbReference>
<dbReference type="OrthoDB" id="9797551at2"/>
<dbReference type="AlphaFoldDB" id="A0A1M7N323"/>
<protein>
    <submittedName>
        <fullName evidence="3">tRNA 2-thiouridine synthesizing protein A</fullName>
    </submittedName>
</protein>
<dbReference type="EMBL" id="FRBW01000004">
    <property type="protein sequence ID" value="SHM97396.1"/>
    <property type="molecule type" value="Genomic_DNA"/>
</dbReference>
<gene>
    <name evidence="3" type="ORF">SAMN05444272_3661</name>
</gene>
<dbReference type="PANTHER" id="PTHR33279:SF6">
    <property type="entry name" value="SULFUR CARRIER PROTEIN YEDF-RELATED"/>
    <property type="match status" value="1"/>
</dbReference>
<reference evidence="3 4" key="1">
    <citation type="submission" date="2016-11" db="EMBL/GenBank/DDBJ databases">
        <authorList>
            <person name="Jaros S."/>
            <person name="Januszkiewicz K."/>
            <person name="Wedrychowicz H."/>
        </authorList>
    </citation>
    <scope>NUCLEOTIDE SEQUENCE [LARGE SCALE GENOMIC DNA]</scope>
    <source>
        <strain evidence="3 4">DSM 22153</strain>
    </source>
</reference>
<organism evidence="3 4">
    <name type="scientific">Roseibium suaedae</name>
    <dbReference type="NCBI Taxonomy" id="735517"/>
    <lineage>
        <taxon>Bacteria</taxon>
        <taxon>Pseudomonadati</taxon>
        <taxon>Pseudomonadota</taxon>
        <taxon>Alphaproteobacteria</taxon>
        <taxon>Hyphomicrobiales</taxon>
        <taxon>Stappiaceae</taxon>
        <taxon>Roseibium</taxon>
    </lineage>
</organism>
<name>A0A1M7N323_9HYPH</name>
<dbReference type="RefSeq" id="WP_073014743.1">
    <property type="nucleotide sequence ID" value="NZ_FRBW01000004.1"/>
</dbReference>
<evidence type="ECO:0000256" key="1">
    <source>
        <dbReference type="ARBA" id="ARBA00008984"/>
    </source>
</evidence>
<dbReference type="InterPro" id="IPR036868">
    <property type="entry name" value="TusA-like_sf"/>
</dbReference>
<feature type="domain" description="UPF0033" evidence="2">
    <location>
        <begin position="10"/>
        <end position="34"/>
    </location>
</feature>
<keyword evidence="4" id="KW-1185">Reference proteome</keyword>
<dbReference type="STRING" id="735517.SAMN05444272_3661"/>
<dbReference type="Proteomes" id="UP000186002">
    <property type="component" value="Unassembled WGS sequence"/>
</dbReference>
<proteinExistence type="inferred from homology"/>
<dbReference type="CDD" id="cd00291">
    <property type="entry name" value="SirA_YedF_YeeD"/>
    <property type="match status" value="1"/>
</dbReference>